<evidence type="ECO:0000256" key="4">
    <source>
        <dbReference type="ARBA" id="ARBA00022692"/>
    </source>
</evidence>
<evidence type="ECO:0000256" key="2">
    <source>
        <dbReference type="ARBA" id="ARBA00008991"/>
    </source>
</evidence>
<evidence type="ECO:0000256" key="12">
    <source>
        <dbReference type="ARBA" id="ARBA00073785"/>
    </source>
</evidence>
<comment type="subcellular location">
    <subcellularLocation>
        <location evidence="1">Cell membrane</location>
        <topology evidence="1">Multi-pass membrane protein</topology>
    </subcellularLocation>
</comment>
<organism evidence="16 17">
    <name type="scientific">Pleuronectes platessa</name>
    <name type="common">European plaice</name>
    <dbReference type="NCBI Taxonomy" id="8262"/>
    <lineage>
        <taxon>Eukaryota</taxon>
        <taxon>Metazoa</taxon>
        <taxon>Chordata</taxon>
        <taxon>Craniata</taxon>
        <taxon>Vertebrata</taxon>
        <taxon>Euteleostomi</taxon>
        <taxon>Actinopterygii</taxon>
        <taxon>Neopterygii</taxon>
        <taxon>Teleostei</taxon>
        <taxon>Neoteleostei</taxon>
        <taxon>Acanthomorphata</taxon>
        <taxon>Carangaria</taxon>
        <taxon>Pleuronectiformes</taxon>
        <taxon>Pleuronectoidei</taxon>
        <taxon>Pleuronectidae</taxon>
        <taxon>Pleuronectes</taxon>
    </lineage>
</organism>
<dbReference type="GO" id="GO:0007214">
    <property type="term" value="P:gamma-aminobutyric acid signaling pathway"/>
    <property type="evidence" value="ECO:0007669"/>
    <property type="project" value="TreeGrafter"/>
</dbReference>
<dbReference type="PANTHER" id="PTHR10519:SF74">
    <property type="entry name" value="GAMMA-AMINOBUTYRIC ACID TYPE B RECEPTOR SUBUNIT 2"/>
    <property type="match status" value="1"/>
</dbReference>
<evidence type="ECO:0000313" key="16">
    <source>
        <dbReference type="EMBL" id="CAB1422796.1"/>
    </source>
</evidence>
<evidence type="ECO:0000256" key="10">
    <source>
        <dbReference type="ARBA" id="ARBA00023180"/>
    </source>
</evidence>
<dbReference type="InterPro" id="IPR001828">
    <property type="entry name" value="ANF_lig-bd_rcpt"/>
</dbReference>
<dbReference type="Gene3D" id="3.40.50.2300">
    <property type="match status" value="2"/>
</dbReference>
<feature type="transmembrane region" description="Helical" evidence="13">
    <location>
        <begin position="495"/>
        <end position="516"/>
    </location>
</feature>
<keyword evidence="11" id="KW-0807">Transducer</keyword>
<dbReference type="PRINTS" id="PR01177">
    <property type="entry name" value="GABAB1RECPTR"/>
</dbReference>
<feature type="domain" description="G-protein coupled receptors family 3 profile" evidence="15">
    <location>
        <begin position="526"/>
        <end position="713"/>
    </location>
</feature>
<evidence type="ECO:0000256" key="9">
    <source>
        <dbReference type="ARBA" id="ARBA00023170"/>
    </source>
</evidence>
<evidence type="ECO:0000256" key="13">
    <source>
        <dbReference type="SAM" id="Phobius"/>
    </source>
</evidence>
<dbReference type="CDD" id="cd06366">
    <property type="entry name" value="PBP1_GABAb_receptor"/>
    <property type="match status" value="1"/>
</dbReference>
<comment type="similarity">
    <text evidence="2">Belongs to the G-protein coupled receptor 3 family. GABA-B receptor subfamily.</text>
</comment>
<dbReference type="InterPro" id="IPR028082">
    <property type="entry name" value="Peripla_BP_I"/>
</dbReference>
<dbReference type="GO" id="GO:0004965">
    <property type="term" value="F:G protein-coupled GABA receptor activity"/>
    <property type="evidence" value="ECO:0007669"/>
    <property type="project" value="InterPro"/>
</dbReference>
<evidence type="ECO:0000256" key="5">
    <source>
        <dbReference type="ARBA" id="ARBA00022729"/>
    </source>
</evidence>
<dbReference type="EMBL" id="CADEAL010000612">
    <property type="protein sequence ID" value="CAB1422796.1"/>
    <property type="molecule type" value="Genomic_DNA"/>
</dbReference>
<dbReference type="PANTHER" id="PTHR10519">
    <property type="entry name" value="GABA-B RECEPTOR"/>
    <property type="match status" value="1"/>
</dbReference>
<keyword evidence="10" id="KW-0325">Glycoprotein</keyword>
<evidence type="ECO:0000256" key="6">
    <source>
        <dbReference type="ARBA" id="ARBA00022989"/>
    </source>
</evidence>
<evidence type="ECO:0000256" key="14">
    <source>
        <dbReference type="SAM" id="SignalP"/>
    </source>
</evidence>
<dbReference type="Pfam" id="PF00003">
    <property type="entry name" value="7tm_3"/>
    <property type="match status" value="1"/>
</dbReference>
<gene>
    <name evidence="16" type="ORF">PLEPLA_LOCUS10714</name>
</gene>
<feature type="transmembrane region" description="Helical" evidence="13">
    <location>
        <begin position="687"/>
        <end position="709"/>
    </location>
</feature>
<keyword evidence="3" id="KW-1003">Cell membrane</keyword>
<dbReference type="GO" id="GO:0038039">
    <property type="term" value="C:G protein-coupled receptor heterodimeric complex"/>
    <property type="evidence" value="ECO:0007669"/>
    <property type="project" value="TreeGrafter"/>
</dbReference>
<evidence type="ECO:0000256" key="7">
    <source>
        <dbReference type="ARBA" id="ARBA00023040"/>
    </source>
</evidence>
<accession>A0A9N7U173</accession>
<keyword evidence="9" id="KW-0675">Receptor</keyword>
<dbReference type="InterPro" id="IPR017978">
    <property type="entry name" value="GPCR_3_C"/>
</dbReference>
<dbReference type="PRINTS" id="PR01176">
    <property type="entry name" value="GABABRECEPTR"/>
</dbReference>
<dbReference type="Pfam" id="PF01094">
    <property type="entry name" value="ANF_receptor"/>
    <property type="match status" value="1"/>
</dbReference>
<protein>
    <recommendedName>
        <fullName evidence="12">Gamma-aminobutyric acid type B receptor subunit 2</fullName>
    </recommendedName>
</protein>
<name>A0A9N7U173_PLEPL</name>
<keyword evidence="6 13" id="KW-1133">Transmembrane helix</keyword>
<reference evidence="16" key="1">
    <citation type="submission" date="2020-03" db="EMBL/GenBank/DDBJ databases">
        <authorList>
            <person name="Weist P."/>
        </authorList>
    </citation>
    <scope>NUCLEOTIDE SEQUENCE</scope>
</reference>
<keyword evidence="17" id="KW-1185">Reference proteome</keyword>
<evidence type="ECO:0000256" key="11">
    <source>
        <dbReference type="ARBA" id="ARBA00023224"/>
    </source>
</evidence>
<feature type="transmembrane region" description="Helical" evidence="13">
    <location>
        <begin position="567"/>
        <end position="586"/>
    </location>
</feature>
<proteinExistence type="inferred from homology"/>
<dbReference type="PROSITE" id="PS50259">
    <property type="entry name" value="G_PROTEIN_RECEP_F3_4"/>
    <property type="match status" value="1"/>
</dbReference>
<evidence type="ECO:0000313" key="17">
    <source>
        <dbReference type="Proteomes" id="UP001153269"/>
    </source>
</evidence>
<feature type="transmembrane region" description="Helical" evidence="13">
    <location>
        <begin position="452"/>
        <end position="475"/>
    </location>
</feature>
<feature type="chain" id="PRO_5040272922" description="Gamma-aminobutyric acid type B receptor subunit 2" evidence="14">
    <location>
        <begin position="26"/>
        <end position="730"/>
    </location>
</feature>
<dbReference type="FunFam" id="3.40.50.2300:FF:000063">
    <property type="entry name" value="Gamma-aminobutyric acid type B receptor subunit"/>
    <property type="match status" value="1"/>
</dbReference>
<dbReference type="InterPro" id="IPR002455">
    <property type="entry name" value="GPCR3_GABA-B"/>
</dbReference>
<keyword evidence="4 13" id="KW-0812">Transmembrane</keyword>
<dbReference type="Proteomes" id="UP001153269">
    <property type="component" value="Unassembled WGS sequence"/>
</dbReference>
<keyword evidence="7" id="KW-0297">G-protein coupled receptor</keyword>
<evidence type="ECO:0000259" key="15">
    <source>
        <dbReference type="PROSITE" id="PS50259"/>
    </source>
</evidence>
<evidence type="ECO:0000256" key="3">
    <source>
        <dbReference type="ARBA" id="ARBA00022475"/>
    </source>
</evidence>
<dbReference type="SUPFAM" id="SSF53822">
    <property type="entry name" value="Periplasmic binding protein-like I"/>
    <property type="match status" value="1"/>
</dbReference>
<feature type="transmembrane region" description="Helical" evidence="13">
    <location>
        <begin position="522"/>
        <end position="546"/>
    </location>
</feature>
<dbReference type="AlphaFoldDB" id="A0A9N7U173"/>
<evidence type="ECO:0000256" key="1">
    <source>
        <dbReference type="ARBA" id="ARBA00004651"/>
    </source>
</evidence>
<keyword evidence="8 13" id="KW-0472">Membrane</keyword>
<feature type="signal peptide" evidence="14">
    <location>
        <begin position="1"/>
        <end position="25"/>
    </location>
</feature>
<keyword evidence="5 14" id="KW-0732">Signal</keyword>
<sequence length="730" mass="79476">MWHGGRSELLLLLLLCRLTLGPVLAQVRHPLPVLWMMPVGSGQGGGNLTAGLAAAVTLALQDLKKQPPPLGNYDLQLQLLDSQCDPGESLKALFDAMWAGPKYLMVFGGVCPEVTSLIARSLPALNLVQVSFAAAAPGLADRKWYRNLFSTMPSHRAVNQATVKLLQRHHWTRVGIVTQETTRLSQMKKDLVRQLLKVKVQPVSTELVSEDVCSSLKSLKDLDVRIIVAQFEEDSVSEVFCCAYRLNLFGSRYQWIVVDGGTGGWRPGGEVSGCTSTSVLTAADGSIRLQVRPLSNSNSPGVSGRTAQSYQDAYLHQLIQEGAPLSALHAFAYDGVWVAASALAQVMEAMKHREKFGSRKVTVSEVEVQKKLLEAVKKTQFEGVTGPVFFRNGERPTTIELIQLQGSSGVLVGEFSSETQQLRLRNHLLKFKGGGPARDQTLVRPQRLHVKLLLYAIVSSAAAVTIFIALILLGFIIFHRTHWLLRSGSVSQDQLLLLGVLLSSSSVLVSGLDGASMSDGTFQILCSAGVWTLCVGHTVSFTGLLVRTWTLYSLGSVELKQQSRCSRLLLGTLLMDLLVLTSWQILDPLRRGVLQHPLETDPSDQDVLVQPFSEHCSCSHMELWLSAVYGYRGPLLGLGWFLAWNIRSVQTDRPAVSGRRLALSMSAVTVFSGSGVLGSLLTSHNPPLHFCLSSVLILCCNICLLIGLFGPTVSGSASTFMFKPENSPSD</sequence>
<evidence type="ECO:0000256" key="8">
    <source>
        <dbReference type="ARBA" id="ARBA00023136"/>
    </source>
</evidence>
<comment type="caution">
    <text evidence="16">The sequence shown here is derived from an EMBL/GenBank/DDBJ whole genome shotgun (WGS) entry which is preliminary data.</text>
</comment>
<feature type="transmembrane region" description="Helical" evidence="13">
    <location>
        <begin position="661"/>
        <end position="681"/>
    </location>
</feature>